<evidence type="ECO:0000313" key="2">
    <source>
        <dbReference type="Proteomes" id="UP001152622"/>
    </source>
</evidence>
<gene>
    <name evidence="1" type="ORF">SKAU_G00206310</name>
</gene>
<accession>A0A9Q1FGG4</accession>
<dbReference type="AlphaFoldDB" id="A0A9Q1FGG4"/>
<protein>
    <submittedName>
        <fullName evidence="1">Uncharacterized protein</fullName>
    </submittedName>
</protein>
<dbReference type="EMBL" id="JAINUF010000006">
    <property type="protein sequence ID" value="KAJ8357837.1"/>
    <property type="molecule type" value="Genomic_DNA"/>
</dbReference>
<organism evidence="1 2">
    <name type="scientific">Synaphobranchus kaupii</name>
    <name type="common">Kaup's arrowtooth eel</name>
    <dbReference type="NCBI Taxonomy" id="118154"/>
    <lineage>
        <taxon>Eukaryota</taxon>
        <taxon>Metazoa</taxon>
        <taxon>Chordata</taxon>
        <taxon>Craniata</taxon>
        <taxon>Vertebrata</taxon>
        <taxon>Euteleostomi</taxon>
        <taxon>Actinopterygii</taxon>
        <taxon>Neopterygii</taxon>
        <taxon>Teleostei</taxon>
        <taxon>Anguilliformes</taxon>
        <taxon>Synaphobranchidae</taxon>
        <taxon>Synaphobranchus</taxon>
    </lineage>
</organism>
<dbReference type="Proteomes" id="UP001152622">
    <property type="component" value="Chromosome 6"/>
</dbReference>
<evidence type="ECO:0000313" key="1">
    <source>
        <dbReference type="EMBL" id="KAJ8357837.1"/>
    </source>
</evidence>
<proteinExistence type="predicted"/>
<keyword evidence="2" id="KW-1185">Reference proteome</keyword>
<comment type="caution">
    <text evidence="1">The sequence shown here is derived from an EMBL/GenBank/DDBJ whole genome shotgun (WGS) entry which is preliminary data.</text>
</comment>
<name>A0A9Q1FGG4_SYNKA</name>
<sequence>MQWLKILDRAQGETAHRGALSHSSALWDRRSSWGLFVCAACRLLRPRQRWIEALAARVTQNVLRQAASHASLPQRPAKRYAVPRSFTPWIEIRARLSIP</sequence>
<reference evidence="1" key="1">
    <citation type="journal article" date="2023" name="Science">
        <title>Genome structures resolve the early diversification of teleost fishes.</title>
        <authorList>
            <person name="Parey E."/>
            <person name="Louis A."/>
            <person name="Montfort J."/>
            <person name="Bouchez O."/>
            <person name="Roques C."/>
            <person name="Iampietro C."/>
            <person name="Lluch J."/>
            <person name="Castinel A."/>
            <person name="Donnadieu C."/>
            <person name="Desvignes T."/>
            <person name="Floi Bucao C."/>
            <person name="Jouanno E."/>
            <person name="Wen M."/>
            <person name="Mejri S."/>
            <person name="Dirks R."/>
            <person name="Jansen H."/>
            <person name="Henkel C."/>
            <person name="Chen W.J."/>
            <person name="Zahm M."/>
            <person name="Cabau C."/>
            <person name="Klopp C."/>
            <person name="Thompson A.W."/>
            <person name="Robinson-Rechavi M."/>
            <person name="Braasch I."/>
            <person name="Lecointre G."/>
            <person name="Bobe J."/>
            <person name="Postlethwait J.H."/>
            <person name="Berthelot C."/>
            <person name="Roest Crollius H."/>
            <person name="Guiguen Y."/>
        </authorList>
    </citation>
    <scope>NUCLEOTIDE SEQUENCE</scope>
    <source>
        <strain evidence="1">WJC10195</strain>
    </source>
</reference>